<dbReference type="PANTHER" id="PTHR38788:SF3">
    <property type="entry name" value="CLR5 DOMAIN-CONTAINING PROTEIN"/>
    <property type="match status" value="1"/>
</dbReference>
<comment type="caution">
    <text evidence="3">The sequence shown here is derived from an EMBL/GenBank/DDBJ whole genome shotgun (WGS) entry which is preliminary data.</text>
</comment>
<dbReference type="EMBL" id="CAJVRL010000089">
    <property type="protein sequence ID" value="CAG8959139.1"/>
    <property type="molecule type" value="Genomic_DNA"/>
</dbReference>
<evidence type="ECO:0000313" key="4">
    <source>
        <dbReference type="Proteomes" id="UP000696280"/>
    </source>
</evidence>
<dbReference type="InterPro" id="IPR025676">
    <property type="entry name" value="Clr5_dom"/>
</dbReference>
<dbReference type="OrthoDB" id="823504at2759"/>
<accession>A0A9N9L4W8</accession>
<reference evidence="3" key="1">
    <citation type="submission" date="2021-07" db="EMBL/GenBank/DDBJ databases">
        <authorList>
            <person name="Durling M."/>
        </authorList>
    </citation>
    <scope>NUCLEOTIDE SEQUENCE</scope>
</reference>
<dbReference type="PANTHER" id="PTHR38788">
    <property type="entry name" value="CLR5 DOMAIN-CONTAINING PROTEIN"/>
    <property type="match status" value="1"/>
</dbReference>
<organism evidence="3 4">
    <name type="scientific">Hymenoscyphus fraxineus</name>
    <dbReference type="NCBI Taxonomy" id="746836"/>
    <lineage>
        <taxon>Eukaryota</taxon>
        <taxon>Fungi</taxon>
        <taxon>Dikarya</taxon>
        <taxon>Ascomycota</taxon>
        <taxon>Pezizomycotina</taxon>
        <taxon>Leotiomycetes</taxon>
        <taxon>Helotiales</taxon>
        <taxon>Helotiaceae</taxon>
        <taxon>Hymenoscyphus</taxon>
    </lineage>
</organism>
<protein>
    <recommendedName>
        <fullName evidence="2">Clr5 domain-containing protein</fullName>
    </recommendedName>
</protein>
<evidence type="ECO:0000313" key="3">
    <source>
        <dbReference type="EMBL" id="CAG8959139.1"/>
    </source>
</evidence>
<evidence type="ECO:0000259" key="2">
    <source>
        <dbReference type="Pfam" id="PF14420"/>
    </source>
</evidence>
<gene>
    <name evidence="3" type="ORF">HYFRA_00013002</name>
</gene>
<name>A0A9N9L4W8_9HELO</name>
<dbReference type="AlphaFoldDB" id="A0A9N9L4W8"/>
<feature type="region of interest" description="Disordered" evidence="1">
    <location>
        <begin position="407"/>
        <end position="441"/>
    </location>
</feature>
<feature type="compositionally biased region" description="Low complexity" evidence="1">
    <location>
        <begin position="407"/>
        <end position="426"/>
    </location>
</feature>
<sequence>MPKDWLRHKAAIARLYIDEGRTLKEVQEILHQQYGFQASTRAYRMRIDEWALRKYKPREDVPEAEESFTVPPKTSPDMKVDSIVTPLLPDTLSNFQIMPTGLVPMPPSIFQPEPTTDLNHVLQPASHNTIPPEDPMTSTEILAFIEDLPPDPQALEHLLTKWQAGGSSIRALRTLLRIPSYCEWTFCPQTRRPQLFKLMEMYVPPNEQLEVGKLLLNSLCSTGRTRNSQAPTWLILWNNACHCNDWEGVQNLLYDNASQDAGELFVTAALVVCAERILQQIHKRLRALAMPEALNNECQRFEADQLRQNYLNILEECRDKNLDLRPSLYKQSLEVIERDEFNDDDQRTLRRLTLADECRHKYLLMTNDEPMDCQNRFDANAGDIVEKGWTEEANIIVLNDEQFVEPIPSIESDSPSPDFSPLPHDSWIQSAPQSLPTPAADPISSAQTMVADLMERFKYLRGFKLQVRSILIGNHWEFFFFDRKSQSPPQENLFDLIVQHIPEFEQISLIKAILLACSTISPRQIEPALSWFLQTAHSKKWADYRDLVQQAYVDKYLTPNMSSQAVKQVVDSMTLLVGERMLKDLKILLMKNPGSKARGKEMESYKDTNKTYMAILMEFRSRGLEFDQSWLSFALDTM</sequence>
<evidence type="ECO:0000256" key="1">
    <source>
        <dbReference type="SAM" id="MobiDB-lite"/>
    </source>
</evidence>
<keyword evidence="4" id="KW-1185">Reference proteome</keyword>
<dbReference type="Pfam" id="PF14420">
    <property type="entry name" value="Clr5"/>
    <property type="match status" value="1"/>
</dbReference>
<proteinExistence type="predicted"/>
<feature type="domain" description="Clr5" evidence="2">
    <location>
        <begin position="1"/>
        <end position="54"/>
    </location>
</feature>
<feature type="compositionally biased region" description="Polar residues" evidence="1">
    <location>
        <begin position="427"/>
        <end position="436"/>
    </location>
</feature>
<dbReference type="Proteomes" id="UP000696280">
    <property type="component" value="Unassembled WGS sequence"/>
</dbReference>